<gene>
    <name evidence="1" type="ORF">DSTB1V02_LOCUS12015</name>
</gene>
<accession>A0A7R9AEC8</accession>
<dbReference type="EMBL" id="CAJPEV010004249">
    <property type="protein sequence ID" value="CAG0901457.1"/>
    <property type="molecule type" value="Genomic_DNA"/>
</dbReference>
<reference evidence="1" key="1">
    <citation type="submission" date="2020-11" db="EMBL/GenBank/DDBJ databases">
        <authorList>
            <person name="Tran Van P."/>
        </authorList>
    </citation>
    <scope>NUCLEOTIDE SEQUENCE</scope>
</reference>
<organism evidence="1">
    <name type="scientific">Darwinula stevensoni</name>
    <dbReference type="NCBI Taxonomy" id="69355"/>
    <lineage>
        <taxon>Eukaryota</taxon>
        <taxon>Metazoa</taxon>
        <taxon>Ecdysozoa</taxon>
        <taxon>Arthropoda</taxon>
        <taxon>Crustacea</taxon>
        <taxon>Oligostraca</taxon>
        <taxon>Ostracoda</taxon>
        <taxon>Podocopa</taxon>
        <taxon>Podocopida</taxon>
        <taxon>Darwinulocopina</taxon>
        <taxon>Darwinuloidea</taxon>
        <taxon>Darwinulidae</taxon>
        <taxon>Darwinula</taxon>
    </lineage>
</organism>
<keyword evidence="2" id="KW-1185">Reference proteome</keyword>
<dbReference type="EMBL" id="LR903766">
    <property type="protein sequence ID" value="CAD7252257.1"/>
    <property type="molecule type" value="Genomic_DNA"/>
</dbReference>
<sequence length="162" mass="19445">MNTFAPNGEVDARWGWFLLFWDESSERMEMMGMMGRMEMMKRMQRMEKIEVMQMMERMGRMRRMELMERIKRMEMTAPGNAPWMLVEKLPLMYGNRQIRWNVEKPEKIFFRGKVPVFFYRTTALILWEMDRELTGLPPLDPGVIEILLFPPLLSPLSTLINV</sequence>
<dbReference type="AlphaFoldDB" id="A0A7R9AEC8"/>
<dbReference type="Proteomes" id="UP000677054">
    <property type="component" value="Unassembled WGS sequence"/>
</dbReference>
<name>A0A7R9AEC8_9CRUS</name>
<protein>
    <submittedName>
        <fullName evidence="1">Uncharacterized protein</fullName>
    </submittedName>
</protein>
<evidence type="ECO:0000313" key="1">
    <source>
        <dbReference type="EMBL" id="CAD7252257.1"/>
    </source>
</evidence>
<evidence type="ECO:0000313" key="2">
    <source>
        <dbReference type="Proteomes" id="UP000677054"/>
    </source>
</evidence>
<proteinExistence type="predicted"/>